<reference evidence="2" key="1">
    <citation type="journal article" date="2019" name="Int. J. Syst. Evol. Microbiol.">
        <title>The Global Catalogue of Microorganisms (GCM) 10K type strain sequencing project: providing services to taxonomists for standard genome sequencing and annotation.</title>
        <authorList>
            <consortium name="The Broad Institute Genomics Platform"/>
            <consortium name="The Broad Institute Genome Sequencing Center for Infectious Disease"/>
            <person name="Wu L."/>
            <person name="Ma J."/>
        </authorList>
    </citation>
    <scope>NUCLEOTIDE SEQUENCE [LARGE SCALE GENOMIC DNA]</scope>
    <source>
        <strain evidence="2">JCM 3366</strain>
    </source>
</reference>
<accession>A0ABW0T7A5</accession>
<dbReference type="RefSeq" id="WP_223019734.1">
    <property type="nucleotide sequence ID" value="NZ_CP078143.1"/>
</dbReference>
<dbReference type="Pfam" id="PF13479">
    <property type="entry name" value="AAA_24"/>
    <property type="match status" value="1"/>
</dbReference>
<sequence length="285" mass="31980">MSIPLKNLTTTKRKHPPLLSVYGTAGIGKTTLAAEFPSPLYLFTEGEEPPTDIELTTLTNENGEPKPIESYTEILDVFEQLLTEDHDFKTVIIDSLDSFEKMVWAYTCEQKGGAREGWDTIDSNDKGSPTAFGKGYLAADEYWNDYISAVRALARNGIHVVQLIHSEAKKWEDPVVDAYMRYKPNLQDRAMKLIKDKSDALLFISKRTSVKQVDKGFGKKESKVEGMSGSERVIFTDERAGFHAKNRLNMPPSIPYRKGSGFDELSKYFYSPNNDNSSLESGEPA</sequence>
<dbReference type="EMBL" id="JBHSNB010000001">
    <property type="protein sequence ID" value="MFC5584474.1"/>
    <property type="molecule type" value="Genomic_DNA"/>
</dbReference>
<organism evidence="1 2">
    <name type="scientific">Nitratireductor kimnyeongensis</name>
    <dbReference type="NCBI Taxonomy" id="430679"/>
    <lineage>
        <taxon>Bacteria</taxon>
        <taxon>Pseudomonadati</taxon>
        <taxon>Pseudomonadota</taxon>
        <taxon>Alphaproteobacteria</taxon>
        <taxon>Hyphomicrobiales</taxon>
        <taxon>Phyllobacteriaceae</taxon>
        <taxon>Nitratireductor</taxon>
    </lineage>
</organism>
<comment type="caution">
    <text evidence="1">The sequence shown here is derived from an EMBL/GenBank/DDBJ whole genome shotgun (WGS) entry which is preliminary data.</text>
</comment>
<dbReference type="Proteomes" id="UP001596107">
    <property type="component" value="Unassembled WGS sequence"/>
</dbReference>
<name>A0ABW0T7A5_9HYPH</name>
<evidence type="ECO:0000313" key="1">
    <source>
        <dbReference type="EMBL" id="MFC5584474.1"/>
    </source>
</evidence>
<gene>
    <name evidence="1" type="ORF">ACFPOD_05080</name>
</gene>
<proteinExistence type="predicted"/>
<evidence type="ECO:0000313" key="2">
    <source>
        <dbReference type="Proteomes" id="UP001596107"/>
    </source>
</evidence>
<dbReference type="SUPFAM" id="SSF52540">
    <property type="entry name" value="P-loop containing nucleoside triphosphate hydrolases"/>
    <property type="match status" value="1"/>
</dbReference>
<dbReference type="GO" id="GO:0005524">
    <property type="term" value="F:ATP binding"/>
    <property type="evidence" value="ECO:0007669"/>
    <property type="project" value="UniProtKB-KW"/>
</dbReference>
<keyword evidence="2" id="KW-1185">Reference proteome</keyword>
<keyword evidence="1" id="KW-0547">Nucleotide-binding</keyword>
<protein>
    <submittedName>
        <fullName evidence="1">ATP-binding protein</fullName>
    </submittedName>
</protein>
<keyword evidence="1" id="KW-0067">ATP-binding</keyword>
<dbReference type="InterPro" id="IPR027417">
    <property type="entry name" value="P-loop_NTPase"/>
</dbReference>